<reference evidence="2 3" key="1">
    <citation type="journal article" date="2023" name="Int. J. Syst. Evol. Microbiol.">
        <title>Streptococcus sciuri sp. nov., Staphylococcus marylandisciuri sp. nov. and Staphylococcus americanisciuri sp. nov., isolated from faeces of eastern grey squirrel (Sciurus carolinensis).</title>
        <authorList>
            <person name="Volokhov D.V."/>
            <person name="Zagorodnyaya T.A."/>
            <person name="Furtak V.A."/>
            <person name="Nattanmai G."/>
            <person name="Randall L."/>
            <person name="Jose S."/>
            <person name="Gao Y."/>
            <person name="Eisenberg T."/>
            <person name="Delmonte P."/>
            <person name="Blom J."/>
            <person name="Mitchell K.K."/>
        </authorList>
    </citation>
    <scope>NUCLEOTIDE SEQUENCE [LARGE SCALE GENOMIC DNA]</scope>
    <source>
        <strain evidence="2 3">GRT3</strain>
    </source>
</reference>
<proteinExistence type="predicted"/>
<organism evidence="2 3">
    <name type="scientific">Staphylococcus americanisciuri</name>
    <dbReference type="NCBI Taxonomy" id="2973940"/>
    <lineage>
        <taxon>Bacteria</taxon>
        <taxon>Bacillati</taxon>
        <taxon>Bacillota</taxon>
        <taxon>Bacilli</taxon>
        <taxon>Bacillales</taxon>
        <taxon>Staphylococcaceae</taxon>
        <taxon>Staphylococcus</taxon>
    </lineage>
</organism>
<feature type="compositionally biased region" description="Basic and acidic residues" evidence="1">
    <location>
        <begin position="1"/>
        <end position="13"/>
    </location>
</feature>
<dbReference type="RefSeq" id="WP_259200519.1">
    <property type="nucleotide sequence ID" value="NZ_JANUXY010000008.1"/>
</dbReference>
<feature type="region of interest" description="Disordered" evidence="1">
    <location>
        <begin position="1"/>
        <end position="20"/>
    </location>
</feature>
<sequence>MPKYDDFDLDLRTSDNSNSEEEAKRIKDIGWTYYDDEIPFVF</sequence>
<name>A0ABT2F3C1_9STAP</name>
<evidence type="ECO:0000256" key="1">
    <source>
        <dbReference type="SAM" id="MobiDB-lite"/>
    </source>
</evidence>
<dbReference type="EMBL" id="JANUXY010000008">
    <property type="protein sequence ID" value="MCS4486922.1"/>
    <property type="molecule type" value="Genomic_DNA"/>
</dbReference>
<evidence type="ECO:0000313" key="3">
    <source>
        <dbReference type="Proteomes" id="UP001205609"/>
    </source>
</evidence>
<evidence type="ECO:0000313" key="2">
    <source>
        <dbReference type="EMBL" id="MCS4486922.1"/>
    </source>
</evidence>
<comment type="caution">
    <text evidence="2">The sequence shown here is derived from an EMBL/GenBank/DDBJ whole genome shotgun (WGS) entry which is preliminary data.</text>
</comment>
<keyword evidence="3" id="KW-1185">Reference proteome</keyword>
<evidence type="ECO:0008006" key="4">
    <source>
        <dbReference type="Google" id="ProtNLM"/>
    </source>
</evidence>
<protein>
    <recommendedName>
        <fullName evidence="4">Phage protein</fullName>
    </recommendedName>
</protein>
<gene>
    <name evidence="2" type="ORF">NXS11_08435</name>
</gene>
<accession>A0ABT2F3C1</accession>
<dbReference type="Proteomes" id="UP001205609">
    <property type="component" value="Unassembled WGS sequence"/>
</dbReference>